<keyword evidence="6" id="KW-0648">Protein biosynthesis</keyword>
<dbReference type="InterPro" id="IPR016189">
    <property type="entry name" value="Transl_init_fac_IF2/IF5_N"/>
</dbReference>
<keyword evidence="11" id="KW-1185">Reference proteome</keyword>
<comment type="similarity">
    <text evidence="1">Belongs to the eIF-2-beta/eIF-5 family.</text>
</comment>
<dbReference type="GO" id="GO:0005829">
    <property type="term" value="C:cytosol"/>
    <property type="evidence" value="ECO:0007669"/>
    <property type="project" value="TreeGrafter"/>
</dbReference>
<dbReference type="GO" id="GO:0001732">
    <property type="term" value="P:formation of cytoplasmic translation initiation complex"/>
    <property type="evidence" value="ECO:0007669"/>
    <property type="project" value="TreeGrafter"/>
</dbReference>
<dbReference type="FunFam" id="1.25.40.180:FF:000018">
    <property type="entry name" value="eukaryotic translation initiation factor 5"/>
    <property type="match status" value="1"/>
</dbReference>
<feature type="region of interest" description="Disordered" evidence="8">
    <location>
        <begin position="850"/>
        <end position="904"/>
    </location>
</feature>
<feature type="compositionally biased region" description="Acidic residues" evidence="8">
    <location>
        <begin position="852"/>
        <end position="870"/>
    </location>
</feature>
<protein>
    <recommendedName>
        <fullName evidence="2">Eukaryotic translation initiation factor 5</fullName>
    </recommendedName>
</protein>
<dbReference type="InterPro" id="IPR016190">
    <property type="entry name" value="Transl_init_fac_IF2/IF5_Zn-bd"/>
</dbReference>
<evidence type="ECO:0000256" key="4">
    <source>
        <dbReference type="ARBA" id="ARBA00022553"/>
    </source>
</evidence>
<dbReference type="SUPFAM" id="SSF75689">
    <property type="entry name" value="Zinc-binding domain of translation initiation factor 2 beta"/>
    <property type="match status" value="1"/>
</dbReference>
<feature type="compositionally biased region" description="Acidic residues" evidence="8">
    <location>
        <begin position="895"/>
        <end position="904"/>
    </location>
</feature>
<feature type="domain" description="W2" evidence="9">
    <location>
        <begin position="698"/>
        <end position="859"/>
    </location>
</feature>
<dbReference type="SMART" id="SM00515">
    <property type="entry name" value="eIF5C"/>
    <property type="match status" value="1"/>
</dbReference>
<name>A0A7R9BI86_9CRUS</name>
<dbReference type="GO" id="GO:0003743">
    <property type="term" value="F:translation initiation factor activity"/>
    <property type="evidence" value="ECO:0007669"/>
    <property type="project" value="UniProtKB-KW"/>
</dbReference>
<proteinExistence type="inferred from homology"/>
<gene>
    <name evidence="10" type="ORF">NMOB1V02_LOCUS2108</name>
</gene>
<dbReference type="SUPFAM" id="SSF48371">
    <property type="entry name" value="ARM repeat"/>
    <property type="match status" value="1"/>
</dbReference>
<dbReference type="GO" id="GO:0005092">
    <property type="term" value="F:GDP-dissociation inhibitor activity"/>
    <property type="evidence" value="ECO:0007669"/>
    <property type="project" value="TreeGrafter"/>
</dbReference>
<dbReference type="SMART" id="SM00653">
    <property type="entry name" value="eIF2B_5"/>
    <property type="match status" value="1"/>
</dbReference>
<evidence type="ECO:0000256" key="3">
    <source>
        <dbReference type="ARBA" id="ARBA00022540"/>
    </source>
</evidence>
<dbReference type="PROSITE" id="PS51363">
    <property type="entry name" value="W2"/>
    <property type="match status" value="1"/>
</dbReference>
<evidence type="ECO:0000256" key="2">
    <source>
        <dbReference type="ARBA" id="ARBA00018059"/>
    </source>
</evidence>
<dbReference type="FunFam" id="2.20.25.350:FF:000001">
    <property type="entry name" value="Eukaryotic translation initiation factor 5"/>
    <property type="match status" value="1"/>
</dbReference>
<dbReference type="Gene3D" id="3.30.30.170">
    <property type="match status" value="1"/>
</dbReference>
<keyword evidence="3" id="KW-0396">Initiation factor</keyword>
<accession>A0A7R9BI86</accession>
<dbReference type="EMBL" id="CAJPEX010000228">
    <property type="protein sequence ID" value="CAG0914412.1"/>
    <property type="molecule type" value="Genomic_DNA"/>
</dbReference>
<dbReference type="Gene3D" id="1.25.40.180">
    <property type="match status" value="1"/>
</dbReference>
<evidence type="ECO:0000256" key="5">
    <source>
        <dbReference type="ARBA" id="ARBA00022741"/>
    </source>
</evidence>
<dbReference type="InterPro" id="IPR045196">
    <property type="entry name" value="IF2/IF5"/>
</dbReference>
<dbReference type="PANTHER" id="PTHR23001:SF7">
    <property type="entry name" value="EUKARYOTIC TRANSLATION INITIATION FACTOR 5"/>
    <property type="match status" value="1"/>
</dbReference>
<dbReference type="PANTHER" id="PTHR23001">
    <property type="entry name" value="EUKARYOTIC TRANSLATION INITIATION FACTOR"/>
    <property type="match status" value="1"/>
</dbReference>
<keyword evidence="5" id="KW-0547">Nucleotide-binding</keyword>
<organism evidence="10">
    <name type="scientific">Notodromas monacha</name>
    <dbReference type="NCBI Taxonomy" id="399045"/>
    <lineage>
        <taxon>Eukaryota</taxon>
        <taxon>Metazoa</taxon>
        <taxon>Ecdysozoa</taxon>
        <taxon>Arthropoda</taxon>
        <taxon>Crustacea</taxon>
        <taxon>Oligostraca</taxon>
        <taxon>Ostracoda</taxon>
        <taxon>Podocopa</taxon>
        <taxon>Podocopida</taxon>
        <taxon>Cypridocopina</taxon>
        <taxon>Cypridoidea</taxon>
        <taxon>Cyprididae</taxon>
        <taxon>Notodromas</taxon>
    </lineage>
</organism>
<dbReference type="CDD" id="cd11561">
    <property type="entry name" value="W2_eIF5"/>
    <property type="match status" value="1"/>
</dbReference>
<evidence type="ECO:0000259" key="9">
    <source>
        <dbReference type="PROSITE" id="PS51363"/>
    </source>
</evidence>
<reference evidence="10" key="1">
    <citation type="submission" date="2020-11" db="EMBL/GenBank/DDBJ databases">
        <authorList>
            <person name="Tran Van P."/>
        </authorList>
    </citation>
    <scope>NUCLEOTIDE SEQUENCE</scope>
</reference>
<dbReference type="FunFam" id="3.30.30.170:FF:000002">
    <property type="entry name" value="Eukaryotic translation initiation factor 5"/>
    <property type="match status" value="1"/>
</dbReference>
<dbReference type="AlphaFoldDB" id="A0A7R9BI86"/>
<evidence type="ECO:0000256" key="6">
    <source>
        <dbReference type="ARBA" id="ARBA00022917"/>
    </source>
</evidence>
<dbReference type="Gene3D" id="2.20.25.350">
    <property type="match status" value="1"/>
</dbReference>
<dbReference type="OrthoDB" id="10250831at2759"/>
<dbReference type="GO" id="GO:0071074">
    <property type="term" value="F:eukaryotic initiation factor eIF2 binding"/>
    <property type="evidence" value="ECO:0007669"/>
    <property type="project" value="TreeGrafter"/>
</dbReference>
<dbReference type="Pfam" id="PF01873">
    <property type="entry name" value="eIF-5_eIF-2B"/>
    <property type="match status" value="1"/>
</dbReference>
<dbReference type="SUPFAM" id="SSF100966">
    <property type="entry name" value="Translation initiation factor 2 beta, aIF2beta, N-terminal domain"/>
    <property type="match status" value="1"/>
</dbReference>
<evidence type="ECO:0000256" key="7">
    <source>
        <dbReference type="ARBA" id="ARBA00023134"/>
    </source>
</evidence>
<dbReference type="InterPro" id="IPR002735">
    <property type="entry name" value="Transl_init_fac_IF2/IF5_dom"/>
</dbReference>
<evidence type="ECO:0000313" key="11">
    <source>
        <dbReference type="Proteomes" id="UP000678499"/>
    </source>
</evidence>
<dbReference type="EMBL" id="OA882265">
    <property type="protein sequence ID" value="CAD7274260.1"/>
    <property type="molecule type" value="Genomic_DNA"/>
</dbReference>
<evidence type="ECO:0000313" key="10">
    <source>
        <dbReference type="EMBL" id="CAD7274260.1"/>
    </source>
</evidence>
<evidence type="ECO:0000256" key="8">
    <source>
        <dbReference type="SAM" id="MobiDB-lite"/>
    </source>
</evidence>
<sequence>MINEVADDDSSEETEIAVIGGTLAFRCPPNPSWKKVYNVNSPEFSVSLDPRNTNVLVFSGYDIDNRIFNSTKINFSDAGNASTNYQLLLANINSWSKHRIEKKNELTVEKNEEEDEEEDEGEDSEIDVFRGIFHKQSNDSNVKILSEQLEKISLNDEIDECKSQPFSSQSFIEFSQLVEEDDVSDNFDLVELEVFENGQKSTVIPLQTSGKILRAKFSGFFLILSLVHPDSHIETWRVSWLRRKSEFKPSLKSEIQKKTSFEVSFDSETNAMLISLAKSEYFASLRLVFRNPGFFKKYATRFGRNTRLNQLSETRNSDDSRKSLKDELHRVEKLCSAAELRGELCFENMIRGRRCRVSNADYVAAVYADYLDLHCVGLVSESVLSLREFRRACVEWLMSPVNREILWLKLLFLGGSVFDRAAVGNCGEIYMTWQIERTGGKSWSTVGLSRAEQRSRMHVAHERWEKDHWRTLCRGAIANMSGTLNVNRNVTDAFYRYKMPRILAKVEGKGNGIKTVIINMADVAKALSRPPTYTTKYFGCELGALTRMDTKNDRFIVNGAHDAIRLQTLLDGFIKKFVLCEECDNPETVLRVLPKKGMITSTCKACGFIGNIDMTHKLTAFILRHPPEEENGGYKQASANGKGGPGTGAAVDLDEEFAVAGDDDDEDWSVDVSEEAVKRRQADLSDGIKTLAITDDLEKTEKERVDIFYNFVKEKKEQGKLSNAGIDKELLTEAERLDIKDKAPLILSEVLFDSSMLQQVKQHRIVFLRFCHQNPKAQKYLLGGIEAMVALHKDALLPKVAHLLKACYDSDVLEEEVLLDWGKRVSKKYVSKELSEAIHEKAEPFLKWLKEAEDETSEDEDSDEEDVEISYDDRARGPILQATEEKKKPSPAAGGDDDLDIDAI</sequence>
<dbReference type="Pfam" id="PF02020">
    <property type="entry name" value="W2"/>
    <property type="match status" value="1"/>
</dbReference>
<dbReference type="InterPro" id="IPR003307">
    <property type="entry name" value="W2_domain"/>
</dbReference>
<keyword evidence="4" id="KW-0597">Phosphoprotein</keyword>
<dbReference type="GO" id="GO:0005525">
    <property type="term" value="F:GTP binding"/>
    <property type="evidence" value="ECO:0007669"/>
    <property type="project" value="UniProtKB-KW"/>
</dbReference>
<dbReference type="InterPro" id="IPR016024">
    <property type="entry name" value="ARM-type_fold"/>
</dbReference>
<dbReference type="Proteomes" id="UP000678499">
    <property type="component" value="Unassembled WGS sequence"/>
</dbReference>
<evidence type="ECO:0000256" key="1">
    <source>
        <dbReference type="ARBA" id="ARBA00010397"/>
    </source>
</evidence>
<keyword evidence="7" id="KW-0342">GTP-binding</keyword>